<keyword evidence="2" id="KW-1185">Reference proteome</keyword>
<dbReference type="EMBL" id="JACEIK010000300">
    <property type="protein sequence ID" value="MCD7454393.1"/>
    <property type="molecule type" value="Genomic_DNA"/>
</dbReference>
<name>A0ABS8S6G6_DATST</name>
<comment type="caution">
    <text evidence="1">The sequence shown here is derived from an EMBL/GenBank/DDBJ whole genome shotgun (WGS) entry which is preliminary data.</text>
</comment>
<organism evidence="1 2">
    <name type="scientific">Datura stramonium</name>
    <name type="common">Jimsonweed</name>
    <name type="synonym">Common thornapple</name>
    <dbReference type="NCBI Taxonomy" id="4076"/>
    <lineage>
        <taxon>Eukaryota</taxon>
        <taxon>Viridiplantae</taxon>
        <taxon>Streptophyta</taxon>
        <taxon>Embryophyta</taxon>
        <taxon>Tracheophyta</taxon>
        <taxon>Spermatophyta</taxon>
        <taxon>Magnoliopsida</taxon>
        <taxon>eudicotyledons</taxon>
        <taxon>Gunneridae</taxon>
        <taxon>Pentapetalae</taxon>
        <taxon>asterids</taxon>
        <taxon>lamiids</taxon>
        <taxon>Solanales</taxon>
        <taxon>Solanaceae</taxon>
        <taxon>Solanoideae</taxon>
        <taxon>Datureae</taxon>
        <taxon>Datura</taxon>
    </lineage>
</organism>
<gene>
    <name evidence="1" type="ORF">HAX54_024760</name>
</gene>
<reference evidence="1 2" key="1">
    <citation type="journal article" date="2021" name="BMC Genomics">
        <title>Datura genome reveals duplications of psychoactive alkaloid biosynthetic genes and high mutation rate following tissue culture.</title>
        <authorList>
            <person name="Rajewski A."/>
            <person name="Carter-House D."/>
            <person name="Stajich J."/>
            <person name="Litt A."/>
        </authorList>
    </citation>
    <scope>NUCLEOTIDE SEQUENCE [LARGE SCALE GENOMIC DNA]</scope>
    <source>
        <strain evidence="1">AR-01</strain>
    </source>
</reference>
<protein>
    <submittedName>
        <fullName evidence="1">Uncharacterized protein</fullName>
    </submittedName>
</protein>
<dbReference type="Proteomes" id="UP000823775">
    <property type="component" value="Unassembled WGS sequence"/>
</dbReference>
<accession>A0ABS8S6G6</accession>
<proteinExistence type="predicted"/>
<sequence length="214" mass="23197">MLRQGAPGKSRFAPSSISAGILLSRGWGPGANYSAAVLPNPRKDAWAEPFYPKWCPLIRPAGREEIHIETTAIRESLSMLASGGGLSYGSPAAPLERPSHLILIWLYSSQVAERPSLDKKQNAPSPTALSSAGDFNEMKTGGIVVCSTFVALVYIPEYSSGRSKLPNLLKQPKGLALSCLENDPLWHGLVSYSRSSDKIRPVRSLKAWFLPLPL</sequence>
<evidence type="ECO:0000313" key="2">
    <source>
        <dbReference type="Proteomes" id="UP000823775"/>
    </source>
</evidence>
<evidence type="ECO:0000313" key="1">
    <source>
        <dbReference type="EMBL" id="MCD7454393.1"/>
    </source>
</evidence>